<dbReference type="FunCoup" id="A0A0H2SKR5">
    <property type="interactions" value="10"/>
</dbReference>
<reference evidence="8 9" key="1">
    <citation type="submission" date="2015-04" db="EMBL/GenBank/DDBJ databases">
        <title>Complete genome sequence of Schizopora paradoxa KUC8140, a cosmopolitan wood degrader in East Asia.</title>
        <authorList>
            <consortium name="DOE Joint Genome Institute"/>
            <person name="Min B."/>
            <person name="Park H."/>
            <person name="Jang Y."/>
            <person name="Kim J.-J."/>
            <person name="Kim K.H."/>
            <person name="Pangilinan J."/>
            <person name="Lipzen A."/>
            <person name="Riley R."/>
            <person name="Grigoriev I.V."/>
            <person name="Spatafora J.W."/>
            <person name="Choi I.-G."/>
        </authorList>
    </citation>
    <scope>NUCLEOTIDE SEQUENCE [LARGE SCALE GENOMIC DNA]</scope>
    <source>
        <strain evidence="8 9">KUC8140</strain>
    </source>
</reference>
<name>A0A0H2SKR5_9AGAM</name>
<comment type="similarity">
    <text evidence="2">Belongs to the steroid 5-alpha reductase family.</text>
</comment>
<evidence type="ECO:0000256" key="4">
    <source>
        <dbReference type="ARBA" id="ARBA00022989"/>
    </source>
</evidence>
<gene>
    <name evidence="8" type="ORF">SCHPADRAFT_925704</name>
</gene>
<dbReference type="AlphaFoldDB" id="A0A0H2SKR5"/>
<dbReference type="PANTHER" id="PTHR10556:SF43">
    <property type="entry name" value="STEROID 5-ALPHA-REDUCTASE DET2"/>
    <property type="match status" value="1"/>
</dbReference>
<keyword evidence="3 6" id="KW-0812">Transmembrane</keyword>
<dbReference type="GO" id="GO:0016020">
    <property type="term" value="C:membrane"/>
    <property type="evidence" value="ECO:0007669"/>
    <property type="project" value="UniProtKB-SubCell"/>
</dbReference>
<dbReference type="Proteomes" id="UP000053477">
    <property type="component" value="Unassembled WGS sequence"/>
</dbReference>
<dbReference type="PROSITE" id="PS50244">
    <property type="entry name" value="S5A_REDUCTASE"/>
    <property type="match status" value="1"/>
</dbReference>
<dbReference type="GO" id="GO:0016627">
    <property type="term" value="F:oxidoreductase activity, acting on the CH-CH group of donors"/>
    <property type="evidence" value="ECO:0007669"/>
    <property type="project" value="InterPro"/>
</dbReference>
<evidence type="ECO:0000256" key="6">
    <source>
        <dbReference type="SAM" id="Phobius"/>
    </source>
</evidence>
<dbReference type="STRING" id="27342.A0A0H2SKR5"/>
<evidence type="ECO:0000313" key="8">
    <source>
        <dbReference type="EMBL" id="KLO17681.1"/>
    </source>
</evidence>
<keyword evidence="9" id="KW-1185">Reference proteome</keyword>
<evidence type="ECO:0000256" key="3">
    <source>
        <dbReference type="ARBA" id="ARBA00022692"/>
    </source>
</evidence>
<accession>A0A0H2SKR5</accession>
<comment type="subcellular location">
    <subcellularLocation>
        <location evidence="1">Membrane</location>
        <topology evidence="1">Multi-pass membrane protein</topology>
    </subcellularLocation>
</comment>
<dbReference type="Pfam" id="PF02544">
    <property type="entry name" value="Steroid_dh"/>
    <property type="match status" value="2"/>
</dbReference>
<organism evidence="8 9">
    <name type="scientific">Schizopora paradoxa</name>
    <dbReference type="NCBI Taxonomy" id="27342"/>
    <lineage>
        <taxon>Eukaryota</taxon>
        <taxon>Fungi</taxon>
        <taxon>Dikarya</taxon>
        <taxon>Basidiomycota</taxon>
        <taxon>Agaricomycotina</taxon>
        <taxon>Agaricomycetes</taxon>
        <taxon>Hymenochaetales</taxon>
        <taxon>Schizoporaceae</taxon>
        <taxon>Schizopora</taxon>
    </lineage>
</organism>
<dbReference type="PANTHER" id="PTHR10556">
    <property type="entry name" value="3-OXO-5-ALPHA-STEROID 4-DEHYDROGENASE"/>
    <property type="match status" value="1"/>
</dbReference>
<evidence type="ECO:0000313" key="9">
    <source>
        <dbReference type="Proteomes" id="UP000053477"/>
    </source>
</evidence>
<evidence type="ECO:0000259" key="7">
    <source>
        <dbReference type="Pfam" id="PF02544"/>
    </source>
</evidence>
<feature type="domain" description="3-oxo-5-alpha-steroid 4-dehydrogenase C-terminal" evidence="7">
    <location>
        <begin position="146"/>
        <end position="263"/>
    </location>
</feature>
<keyword evidence="5 6" id="KW-0472">Membrane</keyword>
<evidence type="ECO:0000256" key="5">
    <source>
        <dbReference type="ARBA" id="ARBA00023136"/>
    </source>
</evidence>
<protein>
    <recommendedName>
        <fullName evidence="7">3-oxo-5-alpha-steroid 4-dehydrogenase C-terminal domain-containing protein</fullName>
    </recommendedName>
</protein>
<evidence type="ECO:0000256" key="1">
    <source>
        <dbReference type="ARBA" id="ARBA00004141"/>
    </source>
</evidence>
<feature type="transmembrane region" description="Helical" evidence="6">
    <location>
        <begin position="184"/>
        <end position="203"/>
    </location>
</feature>
<sequence length="348" mass="39196">MPFDIWTLYNETRKYYALIPPPAFLLTLFIDAPFGRFSWKSGGLLGLFQVDGIKSWIVMELVSPMTFIYALLQAPFTSSASSGALKLFSKIGGAQRIMTDQFPLFPSLSALSMLSSKQKVLASLFLIHYANRAIISPLRTPGRSPSNIAVVICAIVFNLVNGSLMGSYISSDECQSFLQFTSSLRFWFGIALWTAGFIGNIVHDEILLNIRRRHQSAAAKKSDKEDKKEMHYAIPHGLLYEFVSYPNYFCEWVEWIGFALAASPVPPFLSSRSSRLLSPFTQHSELASSFSGGLLDILQAYTQASPPWLFVFAEIFTMASRAWRGHQWYKSKFPEYPTRRTAVVPFLL</sequence>
<dbReference type="GO" id="GO:0006629">
    <property type="term" value="P:lipid metabolic process"/>
    <property type="evidence" value="ECO:0007669"/>
    <property type="project" value="InterPro"/>
</dbReference>
<dbReference type="InterPro" id="IPR001104">
    <property type="entry name" value="3-oxo-5_a-steroid_4-DH_C"/>
</dbReference>
<proteinExistence type="inferred from homology"/>
<keyword evidence="4 6" id="KW-1133">Transmembrane helix</keyword>
<evidence type="ECO:0000256" key="2">
    <source>
        <dbReference type="ARBA" id="ARBA00007742"/>
    </source>
</evidence>
<dbReference type="OrthoDB" id="5788137at2759"/>
<dbReference type="InterPro" id="IPR039357">
    <property type="entry name" value="SRD5A/TECR"/>
</dbReference>
<dbReference type="EMBL" id="KQ085902">
    <property type="protein sequence ID" value="KLO17681.1"/>
    <property type="molecule type" value="Genomic_DNA"/>
</dbReference>
<feature type="transmembrane region" description="Helical" evidence="6">
    <location>
        <begin position="15"/>
        <end position="34"/>
    </location>
</feature>
<feature type="transmembrane region" description="Helical" evidence="6">
    <location>
        <begin position="148"/>
        <end position="169"/>
    </location>
</feature>
<feature type="domain" description="3-oxo-5-alpha-steroid 4-dehydrogenase C-terminal" evidence="7">
    <location>
        <begin position="304"/>
        <end position="348"/>
    </location>
</feature>
<dbReference type="InParanoid" id="A0A0H2SKR5"/>